<feature type="domain" description="ANKLE2 third alpha/beta" evidence="7">
    <location>
        <begin position="260"/>
        <end position="357"/>
    </location>
</feature>
<reference evidence="10" key="3">
    <citation type="submission" date="2020-12" db="UniProtKB">
        <authorList>
            <consortium name="WormBaseParasite"/>
        </authorList>
    </citation>
    <scope>IDENTIFICATION</scope>
    <source>
        <strain evidence="10">MHco3</strain>
    </source>
</reference>
<dbReference type="InterPro" id="IPR056237">
    <property type="entry name" value="ANKLE2_3rd"/>
</dbReference>
<dbReference type="PANTHER" id="PTHR12349">
    <property type="entry name" value="ANKYRIN REPEAT AND LEM DOMAIN-CONTAINING PROTEIN 2"/>
    <property type="match status" value="1"/>
</dbReference>
<evidence type="ECO:0000313" key="10">
    <source>
        <dbReference type="WBParaSite" id="HCON_00097690-00001"/>
    </source>
</evidence>
<organism evidence="8">
    <name type="scientific">Haemonchus contortus</name>
    <name type="common">Barber pole worm</name>
    <dbReference type="NCBI Taxonomy" id="6289"/>
    <lineage>
        <taxon>Eukaryota</taxon>
        <taxon>Metazoa</taxon>
        <taxon>Ecdysozoa</taxon>
        <taxon>Nematoda</taxon>
        <taxon>Chromadorea</taxon>
        <taxon>Rhabditida</taxon>
        <taxon>Rhabditina</taxon>
        <taxon>Rhabditomorpha</taxon>
        <taxon>Strongyloidea</taxon>
        <taxon>Trichostrongylidae</taxon>
        <taxon>Haemonchus</taxon>
    </lineage>
</organism>
<dbReference type="GO" id="GO:0051301">
    <property type="term" value="P:cell division"/>
    <property type="evidence" value="ECO:0007669"/>
    <property type="project" value="UniProtKB-KW"/>
</dbReference>
<reference evidence="8" key="1">
    <citation type="submission" date="2013-03" db="EMBL/GenBank/DDBJ databases">
        <authorList>
            <person name="Aslett M."/>
        </authorList>
    </citation>
    <scope>NUCLEOTIDE SEQUENCE [LARGE SCALE GENOMIC DNA]</scope>
    <source>
        <strain evidence="8">ISE/inbred ISE</strain>
    </source>
</reference>
<evidence type="ECO:0000313" key="9">
    <source>
        <dbReference type="Proteomes" id="UP000025227"/>
    </source>
</evidence>
<evidence type="ECO:0000256" key="6">
    <source>
        <dbReference type="SAM" id="MobiDB-lite"/>
    </source>
</evidence>
<dbReference type="Pfam" id="PF24567">
    <property type="entry name" value="ANKLE2_3rd"/>
    <property type="match status" value="1"/>
</dbReference>
<evidence type="ECO:0000256" key="3">
    <source>
        <dbReference type="ARBA" id="ARBA00023043"/>
    </source>
</evidence>
<dbReference type="GO" id="GO:0005783">
    <property type="term" value="C:endoplasmic reticulum"/>
    <property type="evidence" value="ECO:0007669"/>
    <property type="project" value="TreeGrafter"/>
</dbReference>
<keyword evidence="3 5" id="KW-0040">ANK repeat</keyword>
<reference evidence="8" key="2">
    <citation type="submission" date="2013-05" db="EMBL/GenBank/DDBJ databases">
        <title>The genome and transcriptome of Haemonchus contortus: a key model parasite for drug and vaccine discovery.</title>
        <authorList>
            <person name="Laing R."/>
            <person name="Kikuchi T."/>
            <person name="Martinelli A."/>
            <person name="Tsai I.J."/>
            <person name="Beech R.N."/>
            <person name="Redman E."/>
            <person name="Holroyd N."/>
            <person name="Bartley D.J."/>
            <person name="Beasley H."/>
            <person name="Britton C."/>
            <person name="Curran D."/>
            <person name="Devaney E."/>
            <person name="Gilabert A."/>
            <person name="Jackson F."/>
            <person name="Hunt M."/>
            <person name="Johnston S."/>
            <person name="Kryukov I."/>
            <person name="Li K."/>
            <person name="Morrison A.A."/>
            <person name="Reid A.J."/>
            <person name="Sargison N."/>
            <person name="Saunders G."/>
            <person name="Wasmuth J.D."/>
            <person name="Wolstenholme A."/>
            <person name="Berriman M."/>
            <person name="Gilleard J.S."/>
            <person name="Cotton J.A."/>
        </authorList>
    </citation>
    <scope>NUCLEOTIDE SEQUENCE [LARGE SCALE GENOMIC DNA]</scope>
    <source>
        <strain evidence="8">ISE/inbred ISE</strain>
    </source>
</reference>
<dbReference type="InterPro" id="IPR036770">
    <property type="entry name" value="Ankyrin_rpt-contain_sf"/>
</dbReference>
<feature type="repeat" description="ANK" evidence="5">
    <location>
        <begin position="195"/>
        <end position="217"/>
    </location>
</feature>
<feature type="compositionally biased region" description="Acidic residues" evidence="6">
    <location>
        <begin position="418"/>
        <end position="437"/>
    </location>
</feature>
<dbReference type="Proteomes" id="UP000025227">
    <property type="component" value="Unplaced"/>
</dbReference>
<feature type="region of interest" description="Disordered" evidence="6">
    <location>
        <begin position="495"/>
        <end position="518"/>
    </location>
</feature>
<evidence type="ECO:0000256" key="4">
    <source>
        <dbReference type="ARBA" id="ARBA00023306"/>
    </source>
</evidence>
<dbReference type="OrthoDB" id="7446186at2759"/>
<proteinExistence type="inferred from homology"/>
<evidence type="ECO:0000256" key="1">
    <source>
        <dbReference type="ARBA" id="ARBA00007597"/>
    </source>
</evidence>
<dbReference type="PROSITE" id="PS50088">
    <property type="entry name" value="ANK_REPEAT"/>
    <property type="match status" value="1"/>
</dbReference>
<gene>
    <name evidence="8" type="ORF">HCOI_00713700</name>
</gene>
<dbReference type="Gene3D" id="1.25.40.20">
    <property type="entry name" value="Ankyrin repeat-containing domain"/>
    <property type="match status" value="1"/>
</dbReference>
<dbReference type="SMART" id="SM00248">
    <property type="entry name" value="ANK"/>
    <property type="match status" value="2"/>
</dbReference>
<dbReference type="SUPFAM" id="SSF48403">
    <property type="entry name" value="Ankyrin repeat"/>
    <property type="match status" value="1"/>
</dbReference>
<evidence type="ECO:0000256" key="5">
    <source>
        <dbReference type="PROSITE-ProRule" id="PRU00023"/>
    </source>
</evidence>
<dbReference type="WBParaSite" id="HCON_00097690-00001">
    <property type="protein sequence ID" value="HCON_00097690-00001"/>
    <property type="gene ID" value="HCON_00097690"/>
</dbReference>
<name>W6NA74_HAECO</name>
<evidence type="ECO:0000256" key="2">
    <source>
        <dbReference type="ARBA" id="ARBA00022618"/>
    </source>
</evidence>
<dbReference type="Pfam" id="PF12796">
    <property type="entry name" value="Ank_2"/>
    <property type="match status" value="1"/>
</dbReference>
<feature type="region of interest" description="Disordered" evidence="6">
    <location>
        <begin position="407"/>
        <end position="444"/>
    </location>
</feature>
<keyword evidence="4" id="KW-0131">Cell cycle</keyword>
<accession>W6NA74</accession>
<evidence type="ECO:0000259" key="7">
    <source>
        <dbReference type="Pfam" id="PF24567"/>
    </source>
</evidence>
<dbReference type="PANTHER" id="PTHR12349:SF4">
    <property type="entry name" value="ANKYRIN REPEAT AND LEM DOMAIN-CONTAINING PROTEIN 2"/>
    <property type="match status" value="1"/>
</dbReference>
<feature type="compositionally biased region" description="Basic residues" evidence="6">
    <location>
        <begin position="508"/>
        <end position="518"/>
    </location>
</feature>
<keyword evidence="2" id="KW-0132">Cell division</keyword>
<dbReference type="EMBL" id="CAVP010055937">
    <property type="protein sequence ID" value="CDL94188.1"/>
    <property type="molecule type" value="Genomic_DNA"/>
</dbReference>
<dbReference type="GO" id="GO:0051721">
    <property type="term" value="F:protein phosphatase 2A binding"/>
    <property type="evidence" value="ECO:0007669"/>
    <property type="project" value="TreeGrafter"/>
</dbReference>
<keyword evidence="9" id="KW-1185">Reference proteome</keyword>
<dbReference type="InterPro" id="IPR002110">
    <property type="entry name" value="Ankyrin_rpt"/>
</dbReference>
<evidence type="ECO:0000313" key="8">
    <source>
        <dbReference type="EMBL" id="CDL94188.1"/>
    </source>
</evidence>
<dbReference type="OMA" id="DCYLNMP"/>
<dbReference type="PROSITE" id="PS50297">
    <property type="entry name" value="ANK_REP_REGION"/>
    <property type="match status" value="1"/>
</dbReference>
<sequence length="518" mass="57733">MGENVASPVYAVYYPADIAKSPRNVFMTLKEAVNFANSPEGKSKGARFNRFGTPKEAMDFFDSGDCRSPPPQPATPTLMTEPTIPHPSVSRIDMNKLKRAIEKESVQAVCELVDSNPRFLVNTNGDIAAIVMEGFRFNALHIAARHGKSDVVEKVLELVSNIDFLADLYGTSKEDAQFRANNIMASYLNTPDKGNCETPLHLASKFGHVDVVRVLVNQPLLEKHLLNNEGKTALEIACGRYSGEDKKRRKDEIELLLGGFFVAVYRSPDNSVPAKIVASETFPKLTLPLDFEGPCSPLLSALKLTGYAGPFGSKEKATQFLTSWTGSEKHVKLSDVDKGYERVGRELSTKCNVKWAESWCFIDQFVDLRTEEGLGALNSYLGRMKQKDSSLPADDLRKRLVFDDEDDQPRCLTPSEDGFLDDDDDKFEDAAEEEPNDFGEFFTPPATPPPVYLLDNPTKVDNDVLNALASVPQEKIDLFPHVRQFTEKLNRVSNRVRSEWPSLDSPRRAKSKSRVTTN</sequence>
<protein>
    <submittedName>
        <fullName evidence="8 10">Ankyrin domain containing protein</fullName>
    </submittedName>
</protein>
<dbReference type="AlphaFoldDB" id="W6NA74"/>
<comment type="similarity">
    <text evidence="1">Belongs to the ANKLE2 family.</text>
</comment>